<comment type="caution">
    <text evidence="1">The sequence shown here is derived from an EMBL/GenBank/DDBJ whole genome shotgun (WGS) entry which is preliminary data.</text>
</comment>
<organism evidence="1 2">
    <name type="scientific">Streptomyces longisporoflavus</name>
    <dbReference type="NCBI Taxonomy" id="28044"/>
    <lineage>
        <taxon>Bacteria</taxon>
        <taxon>Bacillati</taxon>
        <taxon>Actinomycetota</taxon>
        <taxon>Actinomycetes</taxon>
        <taxon>Kitasatosporales</taxon>
        <taxon>Streptomycetaceae</taxon>
        <taxon>Streptomyces</taxon>
    </lineage>
</organism>
<dbReference type="RefSeq" id="WP_397718820.1">
    <property type="nucleotide sequence ID" value="NZ_JBIRGN010000014.1"/>
</dbReference>
<dbReference type="Proteomes" id="UP001610818">
    <property type="component" value="Unassembled WGS sequence"/>
</dbReference>
<evidence type="ECO:0000313" key="2">
    <source>
        <dbReference type="Proteomes" id="UP001610818"/>
    </source>
</evidence>
<reference evidence="1 2" key="1">
    <citation type="submission" date="2024-10" db="EMBL/GenBank/DDBJ databases">
        <title>The Natural Products Discovery Center: Release of the First 8490 Sequenced Strains for Exploring Actinobacteria Biosynthetic Diversity.</title>
        <authorList>
            <person name="Kalkreuter E."/>
            <person name="Kautsar S.A."/>
            <person name="Yang D."/>
            <person name="Bader C.D."/>
            <person name="Teijaro C.N."/>
            <person name="Fluegel L."/>
            <person name="Davis C.M."/>
            <person name="Simpson J.R."/>
            <person name="Lauterbach L."/>
            <person name="Steele A.D."/>
            <person name="Gui C."/>
            <person name="Meng S."/>
            <person name="Li G."/>
            <person name="Viehrig K."/>
            <person name="Ye F."/>
            <person name="Su P."/>
            <person name="Kiefer A.F."/>
            <person name="Nichols A."/>
            <person name="Cepeda A.J."/>
            <person name="Yan W."/>
            <person name="Fan B."/>
            <person name="Jiang Y."/>
            <person name="Adhikari A."/>
            <person name="Zheng C.-J."/>
            <person name="Schuster L."/>
            <person name="Cowan T.M."/>
            <person name="Smanski M.J."/>
            <person name="Chevrette M.G."/>
            <person name="De Carvalho L.P.S."/>
            <person name="Shen B."/>
        </authorList>
    </citation>
    <scope>NUCLEOTIDE SEQUENCE [LARGE SCALE GENOMIC DNA]</scope>
    <source>
        <strain evidence="1 2">NPDC017990</strain>
    </source>
</reference>
<proteinExistence type="predicted"/>
<keyword evidence="2" id="KW-1185">Reference proteome</keyword>
<dbReference type="EMBL" id="JBIRGQ010000014">
    <property type="protein sequence ID" value="MFH8551751.1"/>
    <property type="molecule type" value="Genomic_DNA"/>
</dbReference>
<gene>
    <name evidence="1" type="ORF">ACH4F9_42925</name>
</gene>
<sequence length="88" mass="9454">MRSTPLACVWRRMTLPVAYVLHGPVVLTGAYGDDGRLGALPDKFAAQARIASAAVRETMTSWRSRPPASDEAALAEVLAYVQHDVSSV</sequence>
<name>A0ABW7R3B6_9ACTN</name>
<evidence type="ECO:0000313" key="1">
    <source>
        <dbReference type="EMBL" id="MFH8551751.1"/>
    </source>
</evidence>
<accession>A0ABW7R3B6</accession>
<protein>
    <submittedName>
        <fullName evidence="1">Uncharacterized protein</fullName>
    </submittedName>
</protein>